<dbReference type="GeneID" id="19462239"/>
<dbReference type="RefSeq" id="XP_008086459.1">
    <property type="nucleotide sequence ID" value="XM_008088268.1"/>
</dbReference>
<dbReference type="EMBL" id="KE145370">
    <property type="protein sequence ID" value="EPE27269.1"/>
    <property type="molecule type" value="Genomic_DNA"/>
</dbReference>
<dbReference type="AlphaFoldDB" id="S3CQ66"/>
<evidence type="ECO:0000313" key="2">
    <source>
        <dbReference type="Proteomes" id="UP000016922"/>
    </source>
</evidence>
<dbReference type="HOGENOM" id="CLU_1938374_0_0_1"/>
<organism evidence="1 2">
    <name type="scientific">Glarea lozoyensis (strain ATCC 20868 / MF5171)</name>
    <dbReference type="NCBI Taxonomy" id="1116229"/>
    <lineage>
        <taxon>Eukaryota</taxon>
        <taxon>Fungi</taxon>
        <taxon>Dikarya</taxon>
        <taxon>Ascomycota</taxon>
        <taxon>Pezizomycotina</taxon>
        <taxon>Leotiomycetes</taxon>
        <taxon>Helotiales</taxon>
        <taxon>Helotiaceae</taxon>
        <taxon>Glarea</taxon>
    </lineage>
</organism>
<evidence type="ECO:0000313" key="1">
    <source>
        <dbReference type="EMBL" id="EPE27269.1"/>
    </source>
</evidence>
<name>S3CQ66_GLAL2</name>
<protein>
    <submittedName>
        <fullName evidence="1">Uncharacterized protein</fullName>
    </submittedName>
</protein>
<reference evidence="1 2" key="1">
    <citation type="journal article" date="2013" name="BMC Genomics">
        <title>Genomics-driven discovery of the pneumocandin biosynthetic gene cluster in the fungus Glarea lozoyensis.</title>
        <authorList>
            <person name="Chen L."/>
            <person name="Yue Q."/>
            <person name="Zhang X."/>
            <person name="Xiang M."/>
            <person name="Wang C."/>
            <person name="Li S."/>
            <person name="Che Y."/>
            <person name="Ortiz-Lopez F.J."/>
            <person name="Bills G.F."/>
            <person name="Liu X."/>
            <person name="An Z."/>
        </authorList>
    </citation>
    <scope>NUCLEOTIDE SEQUENCE [LARGE SCALE GENOMIC DNA]</scope>
    <source>
        <strain evidence="2">ATCC 20868 / MF5171</strain>
    </source>
</reference>
<dbReference type="KEGG" id="glz:GLAREA_03184"/>
<accession>S3CQ66</accession>
<proteinExistence type="predicted"/>
<sequence>MSQSASSSVNPQESDDFKLLQTLIQKQPQEVQNMIYTHINDPKTIFIVQDSNYRGPEEPAIIIEVDYHYVLPVGLSGRESDSYRRVLTLSKYTRILSESSPGSWIYFNFEKEALAIDHRAASIAPPGSVR</sequence>
<gene>
    <name evidence="1" type="ORF">GLAREA_03184</name>
</gene>
<dbReference type="Proteomes" id="UP000016922">
    <property type="component" value="Unassembled WGS sequence"/>
</dbReference>
<keyword evidence="2" id="KW-1185">Reference proteome</keyword>